<evidence type="ECO:0000256" key="8">
    <source>
        <dbReference type="ARBA" id="ARBA00022786"/>
    </source>
</evidence>
<gene>
    <name evidence="17" type="ORF">QC762_306690</name>
</gene>
<evidence type="ECO:0000256" key="14">
    <source>
        <dbReference type="SAM" id="Phobius"/>
    </source>
</evidence>
<evidence type="ECO:0000256" key="11">
    <source>
        <dbReference type="ARBA" id="ARBA00023136"/>
    </source>
</evidence>
<name>A0ABR0GJI4_9PEZI</name>
<evidence type="ECO:0000256" key="5">
    <source>
        <dbReference type="ARBA" id="ARBA00022692"/>
    </source>
</evidence>
<proteinExistence type="predicted"/>
<evidence type="ECO:0000256" key="10">
    <source>
        <dbReference type="ARBA" id="ARBA00022989"/>
    </source>
</evidence>
<dbReference type="Gene3D" id="3.30.40.10">
    <property type="entry name" value="Zinc/RING finger domain, C3HC4 (zinc finger)"/>
    <property type="match status" value="1"/>
</dbReference>
<dbReference type="InterPro" id="IPR013083">
    <property type="entry name" value="Znf_RING/FYVE/PHD"/>
</dbReference>
<dbReference type="Proteomes" id="UP001323405">
    <property type="component" value="Unassembled WGS sequence"/>
</dbReference>
<dbReference type="SMART" id="SM00184">
    <property type="entry name" value="RING"/>
    <property type="match status" value="1"/>
</dbReference>
<comment type="catalytic activity">
    <reaction evidence="1">
        <text>S-ubiquitinyl-[E2 ubiquitin-conjugating enzyme]-L-cysteine + [acceptor protein]-L-lysine = [E2 ubiquitin-conjugating enzyme]-L-cysteine + N(6)-ubiquitinyl-[acceptor protein]-L-lysine.</text>
        <dbReference type="EC" id="2.3.2.27"/>
    </reaction>
</comment>
<keyword evidence="4" id="KW-0808">Transferase</keyword>
<evidence type="ECO:0000313" key="18">
    <source>
        <dbReference type="Proteomes" id="UP001323405"/>
    </source>
</evidence>
<evidence type="ECO:0000256" key="4">
    <source>
        <dbReference type="ARBA" id="ARBA00022679"/>
    </source>
</evidence>
<dbReference type="CDD" id="cd16454">
    <property type="entry name" value="RING-H2_PA-TM-RING"/>
    <property type="match status" value="1"/>
</dbReference>
<feature type="compositionally biased region" description="Low complexity" evidence="13">
    <location>
        <begin position="535"/>
        <end position="545"/>
    </location>
</feature>
<keyword evidence="18" id="KW-1185">Reference proteome</keyword>
<keyword evidence="10 14" id="KW-1133">Transmembrane helix</keyword>
<dbReference type="GeneID" id="87908868"/>
<reference evidence="17 18" key="1">
    <citation type="journal article" date="2023" name="bioRxiv">
        <title>High-quality genome assemblies of four members of thePodospora anserinaspecies complex.</title>
        <authorList>
            <person name="Ament-Velasquez S.L."/>
            <person name="Vogan A.A."/>
            <person name="Wallerman O."/>
            <person name="Hartmann F."/>
            <person name="Gautier V."/>
            <person name="Silar P."/>
            <person name="Giraud T."/>
            <person name="Johannesson H."/>
        </authorList>
    </citation>
    <scope>NUCLEOTIDE SEQUENCE [LARGE SCALE GENOMIC DNA]</scope>
    <source>
        <strain evidence="17 18">CBS 415.72m</strain>
    </source>
</reference>
<feature type="compositionally biased region" description="Polar residues" evidence="13">
    <location>
        <begin position="281"/>
        <end position="290"/>
    </location>
</feature>
<feature type="transmembrane region" description="Helical" evidence="14">
    <location>
        <begin position="205"/>
        <end position="226"/>
    </location>
</feature>
<keyword evidence="9" id="KW-0862">Zinc</keyword>
<feature type="compositionally biased region" description="Basic and acidic residues" evidence="13">
    <location>
        <begin position="501"/>
        <end position="520"/>
    </location>
</feature>
<organism evidence="17 18">
    <name type="scientific">Podospora pseudocomata</name>
    <dbReference type="NCBI Taxonomy" id="2093779"/>
    <lineage>
        <taxon>Eukaryota</taxon>
        <taxon>Fungi</taxon>
        <taxon>Dikarya</taxon>
        <taxon>Ascomycota</taxon>
        <taxon>Pezizomycotina</taxon>
        <taxon>Sordariomycetes</taxon>
        <taxon>Sordariomycetidae</taxon>
        <taxon>Sordariales</taxon>
        <taxon>Podosporaceae</taxon>
        <taxon>Podospora</taxon>
    </lineage>
</organism>
<dbReference type="InterPro" id="IPR001841">
    <property type="entry name" value="Znf_RING"/>
</dbReference>
<dbReference type="PROSITE" id="PS50089">
    <property type="entry name" value="ZF_RING_2"/>
    <property type="match status" value="1"/>
</dbReference>
<keyword evidence="7 12" id="KW-0863">Zinc-finger</keyword>
<comment type="subcellular location">
    <subcellularLocation>
        <location evidence="2">Membrane</location>
        <topology evidence="2">Multi-pass membrane protein</topology>
    </subcellularLocation>
</comment>
<keyword evidence="6" id="KW-0479">Metal-binding</keyword>
<sequence length="556" mass="60481">MMTSIRTLLLASLSLATVSAQDARISWIENAPAWQEESLMHLQISPPESSILQLTFDVYPLTRAVGLNESTEVRDDYRIQGFLTYADDLEAMNNQSIALVSCDSNSSTSLVGELITTAKPRAILLYSIKGNCCALQGSYQDLEGTPYDTLFTMANQEESIAAMNSTRLAGASAAATITGGITAAGPETSAQVPHNGNNSAVAMSILYSITGLITLLFLVIIATGAIRAHRYPERYGPRSGYGGRPRQSRAKGLARAVLETLPIVKFGDPAPAKPDPALELESQTSRSSSEPGIGTRLSAIPEEPKTPRTPKTPKTPKTPAKRQNEGLGTVLESEDDDQPAVNPTIAAPKDANGGDNGTKDGKRISEEHLGCSICTEDFLVGEDVRVLPCDHKFHPPCIDPWLINVSGTCPLCRLDLRPHDEQNPEDPHHLAPPLAGEWNENNAQTTQQHRRKSLRFLDLHRLRHASVEERIEILRRHRSQQQLRESQPPQSSSSGSTTADSEEHHSRRASLADRLRDKFRVHTTTRQDGGDGEMTRTTTTTTTTTAREAGPPPAST</sequence>
<keyword evidence="15" id="KW-0732">Signal</keyword>
<evidence type="ECO:0000256" key="6">
    <source>
        <dbReference type="ARBA" id="ARBA00022723"/>
    </source>
</evidence>
<dbReference type="PANTHER" id="PTHR45977:SF4">
    <property type="entry name" value="RING-TYPE DOMAIN-CONTAINING PROTEIN"/>
    <property type="match status" value="1"/>
</dbReference>
<dbReference type="Pfam" id="PF13639">
    <property type="entry name" value="zf-RING_2"/>
    <property type="match status" value="1"/>
</dbReference>
<keyword evidence="5 14" id="KW-0812">Transmembrane</keyword>
<evidence type="ECO:0000256" key="2">
    <source>
        <dbReference type="ARBA" id="ARBA00004141"/>
    </source>
</evidence>
<comment type="caution">
    <text evidence="17">The sequence shown here is derived from an EMBL/GenBank/DDBJ whole genome shotgun (WGS) entry which is preliminary data.</text>
</comment>
<evidence type="ECO:0000256" key="15">
    <source>
        <dbReference type="SAM" id="SignalP"/>
    </source>
</evidence>
<dbReference type="EMBL" id="JAFFHA010000005">
    <property type="protein sequence ID" value="KAK4655920.1"/>
    <property type="molecule type" value="Genomic_DNA"/>
</dbReference>
<accession>A0ABR0GJI4</accession>
<dbReference type="PANTHER" id="PTHR45977">
    <property type="entry name" value="TARGET OF ERK KINASE MPK-1"/>
    <property type="match status" value="1"/>
</dbReference>
<evidence type="ECO:0000256" key="9">
    <source>
        <dbReference type="ARBA" id="ARBA00022833"/>
    </source>
</evidence>
<keyword evidence="8" id="KW-0833">Ubl conjugation pathway</keyword>
<feature type="region of interest" description="Disordered" evidence="13">
    <location>
        <begin position="477"/>
        <end position="556"/>
    </location>
</feature>
<evidence type="ECO:0000259" key="16">
    <source>
        <dbReference type="PROSITE" id="PS50089"/>
    </source>
</evidence>
<keyword evidence="11 14" id="KW-0472">Membrane</keyword>
<protein>
    <recommendedName>
        <fullName evidence="3">RING-type E3 ubiquitin transferase</fullName>
        <ecNumber evidence="3">2.3.2.27</ecNumber>
    </recommendedName>
</protein>
<evidence type="ECO:0000256" key="3">
    <source>
        <dbReference type="ARBA" id="ARBA00012483"/>
    </source>
</evidence>
<evidence type="ECO:0000256" key="7">
    <source>
        <dbReference type="ARBA" id="ARBA00022771"/>
    </source>
</evidence>
<dbReference type="RefSeq" id="XP_062744895.1">
    <property type="nucleotide sequence ID" value="XM_062888961.1"/>
</dbReference>
<evidence type="ECO:0000256" key="12">
    <source>
        <dbReference type="PROSITE-ProRule" id="PRU00175"/>
    </source>
</evidence>
<feature type="compositionally biased region" description="Low complexity" evidence="13">
    <location>
        <begin position="480"/>
        <end position="496"/>
    </location>
</feature>
<evidence type="ECO:0000256" key="13">
    <source>
        <dbReference type="SAM" id="MobiDB-lite"/>
    </source>
</evidence>
<evidence type="ECO:0000313" key="17">
    <source>
        <dbReference type="EMBL" id="KAK4655920.1"/>
    </source>
</evidence>
<feature type="chain" id="PRO_5047366568" description="RING-type E3 ubiquitin transferase" evidence="15">
    <location>
        <begin position="21"/>
        <end position="556"/>
    </location>
</feature>
<feature type="region of interest" description="Disordered" evidence="13">
    <location>
        <begin position="266"/>
        <end position="361"/>
    </location>
</feature>
<dbReference type="EC" id="2.3.2.27" evidence="3"/>
<feature type="domain" description="RING-type" evidence="16">
    <location>
        <begin position="371"/>
        <end position="413"/>
    </location>
</feature>
<feature type="signal peptide" evidence="15">
    <location>
        <begin position="1"/>
        <end position="20"/>
    </location>
</feature>
<dbReference type="SUPFAM" id="SSF57850">
    <property type="entry name" value="RING/U-box"/>
    <property type="match status" value="1"/>
</dbReference>
<evidence type="ECO:0000256" key="1">
    <source>
        <dbReference type="ARBA" id="ARBA00000900"/>
    </source>
</evidence>
<feature type="region of interest" description="Disordered" evidence="13">
    <location>
        <begin position="232"/>
        <end position="252"/>
    </location>
</feature>